<organism evidence="2 3">
    <name type="scientific">Parnassius apollo</name>
    <name type="common">Apollo butterfly</name>
    <name type="synonym">Papilio apollo</name>
    <dbReference type="NCBI Taxonomy" id="110799"/>
    <lineage>
        <taxon>Eukaryota</taxon>
        <taxon>Metazoa</taxon>
        <taxon>Ecdysozoa</taxon>
        <taxon>Arthropoda</taxon>
        <taxon>Hexapoda</taxon>
        <taxon>Insecta</taxon>
        <taxon>Pterygota</taxon>
        <taxon>Neoptera</taxon>
        <taxon>Endopterygota</taxon>
        <taxon>Lepidoptera</taxon>
        <taxon>Glossata</taxon>
        <taxon>Ditrysia</taxon>
        <taxon>Papilionoidea</taxon>
        <taxon>Papilionidae</taxon>
        <taxon>Parnassiinae</taxon>
        <taxon>Parnassini</taxon>
        <taxon>Parnassius</taxon>
        <taxon>Parnassius</taxon>
    </lineage>
</organism>
<dbReference type="PANTHER" id="PTHR19303">
    <property type="entry name" value="TRANSPOSON"/>
    <property type="match status" value="1"/>
</dbReference>
<dbReference type="EMBL" id="CAJQZP010001030">
    <property type="protein sequence ID" value="CAG5010161.1"/>
    <property type="molecule type" value="Genomic_DNA"/>
</dbReference>
<name>A0A8S3XB94_PARAO</name>
<dbReference type="GO" id="GO:0005634">
    <property type="term" value="C:nucleus"/>
    <property type="evidence" value="ECO:0007669"/>
    <property type="project" value="TreeGrafter"/>
</dbReference>
<dbReference type="GO" id="GO:0003677">
    <property type="term" value="F:DNA binding"/>
    <property type="evidence" value="ECO:0007669"/>
    <property type="project" value="TreeGrafter"/>
</dbReference>
<keyword evidence="3" id="KW-1185">Reference proteome</keyword>
<evidence type="ECO:0000313" key="3">
    <source>
        <dbReference type="Proteomes" id="UP000691718"/>
    </source>
</evidence>
<comment type="caution">
    <text evidence="2">The sequence shown here is derived from an EMBL/GenBank/DDBJ whole genome shotgun (WGS) entry which is preliminary data.</text>
</comment>
<evidence type="ECO:0000259" key="1">
    <source>
        <dbReference type="Pfam" id="PF03184"/>
    </source>
</evidence>
<proteinExistence type="predicted"/>
<dbReference type="InterPro" id="IPR050863">
    <property type="entry name" value="CenT-Element_Derived"/>
</dbReference>
<reference evidence="2" key="1">
    <citation type="submission" date="2021-04" db="EMBL/GenBank/DDBJ databases">
        <authorList>
            <person name="Tunstrom K."/>
        </authorList>
    </citation>
    <scope>NUCLEOTIDE SEQUENCE</scope>
</reference>
<feature type="domain" description="DDE-1" evidence="1">
    <location>
        <begin position="24"/>
        <end position="114"/>
    </location>
</feature>
<dbReference type="InterPro" id="IPR004875">
    <property type="entry name" value="DDE_SF_endonuclease_dom"/>
</dbReference>
<protein>
    <submittedName>
        <fullName evidence="2">(apollo) hypothetical protein</fullName>
    </submittedName>
</protein>
<dbReference type="AlphaFoldDB" id="A0A8S3XB94"/>
<dbReference type="PANTHER" id="PTHR19303:SF74">
    <property type="entry name" value="POGO TRANSPOSABLE ELEMENT WITH KRAB DOMAIN"/>
    <property type="match status" value="1"/>
</dbReference>
<accession>A0A8S3XB94</accession>
<sequence>MVYPRKRMDPQLMINAAPGAWGVCSDSGWMTSELFLDWFKKFVEFSGATPERPVLLLLDGHSTHTKNIDLINEARTHGVIILCFPPHTTHRLQVADVAYMRPLSTYYDHQIMAWHRSTPGMTK</sequence>
<dbReference type="Proteomes" id="UP000691718">
    <property type="component" value="Unassembled WGS sequence"/>
</dbReference>
<dbReference type="OrthoDB" id="6115549at2759"/>
<dbReference type="Pfam" id="PF03184">
    <property type="entry name" value="DDE_1"/>
    <property type="match status" value="1"/>
</dbReference>
<gene>
    <name evidence="2" type="ORF">PAPOLLO_LOCUS15373</name>
</gene>
<evidence type="ECO:0000313" key="2">
    <source>
        <dbReference type="EMBL" id="CAG5010161.1"/>
    </source>
</evidence>